<proteinExistence type="predicted"/>
<sequence length="284" mass="32963">MNNILKFDTSFCLIQQIRLAHAICESKFLVSITPSEIYKLQNLKRKFRMHFVSSNEVLGGLSAHIEIDHTLPKTSIGAIHRPLVFPHAITQYCKSIWNEARPTRYTFTGLITESRKLCLQKFITNNVKTDSFQELDFETPFFKIRKRIFSLFGIDNSIRKEIGDLVICSSTRGRKYPEKSWDEGYYKELAESAFVLCPSGDYVWSYRFFEAILCGAIPIIEENCAAYEGFKFFYMHDMLKDTSYSRADAEYNYQLCLKRITIPTPELNRELEAIANSYAQHENG</sequence>
<name>A0ABS0INJ1_9BACT</name>
<reference evidence="2 3" key="1">
    <citation type="submission" date="2020-11" db="EMBL/GenBank/DDBJ databases">
        <authorList>
            <person name="Kim M.K."/>
        </authorList>
    </citation>
    <scope>NUCLEOTIDE SEQUENCE [LARGE SCALE GENOMIC DNA]</scope>
    <source>
        <strain evidence="2 3">BT683</strain>
    </source>
</reference>
<evidence type="ECO:0000313" key="3">
    <source>
        <dbReference type="Proteomes" id="UP000597617"/>
    </source>
</evidence>
<dbReference type="EMBL" id="JADQDQ010000022">
    <property type="protein sequence ID" value="MBF9239931.1"/>
    <property type="molecule type" value="Genomic_DNA"/>
</dbReference>
<dbReference type="RefSeq" id="WP_196284281.1">
    <property type="nucleotide sequence ID" value="NZ_JADQDQ010000022.1"/>
</dbReference>
<evidence type="ECO:0000313" key="2">
    <source>
        <dbReference type="EMBL" id="MBF9239931.1"/>
    </source>
</evidence>
<evidence type="ECO:0000259" key="1">
    <source>
        <dbReference type="Pfam" id="PF03016"/>
    </source>
</evidence>
<dbReference type="Pfam" id="PF03016">
    <property type="entry name" value="Exostosin_GT47"/>
    <property type="match status" value="1"/>
</dbReference>
<gene>
    <name evidence="2" type="ORF">I2I05_21240</name>
</gene>
<organism evidence="2 3">
    <name type="scientific">Hymenobacter jeongseonensis</name>
    <dbReference type="NCBI Taxonomy" id="2791027"/>
    <lineage>
        <taxon>Bacteria</taxon>
        <taxon>Pseudomonadati</taxon>
        <taxon>Bacteroidota</taxon>
        <taxon>Cytophagia</taxon>
        <taxon>Cytophagales</taxon>
        <taxon>Hymenobacteraceae</taxon>
        <taxon>Hymenobacter</taxon>
    </lineage>
</organism>
<dbReference type="Proteomes" id="UP000597617">
    <property type="component" value="Unassembled WGS sequence"/>
</dbReference>
<comment type="caution">
    <text evidence="2">The sequence shown here is derived from an EMBL/GenBank/DDBJ whole genome shotgun (WGS) entry which is preliminary data.</text>
</comment>
<dbReference type="InterPro" id="IPR040911">
    <property type="entry name" value="Exostosin_GT47"/>
</dbReference>
<protein>
    <submittedName>
        <fullName evidence="2">Exostosin family protein</fullName>
    </submittedName>
</protein>
<accession>A0ABS0INJ1</accession>
<feature type="domain" description="Exostosin GT47" evidence="1">
    <location>
        <begin position="163"/>
        <end position="220"/>
    </location>
</feature>
<keyword evidence="3" id="KW-1185">Reference proteome</keyword>